<proteinExistence type="predicted"/>
<organism evidence="1">
    <name type="scientific">freshwater metagenome</name>
    <dbReference type="NCBI Taxonomy" id="449393"/>
    <lineage>
        <taxon>unclassified sequences</taxon>
        <taxon>metagenomes</taxon>
        <taxon>ecological metagenomes</taxon>
    </lineage>
</organism>
<name>A0A6J7CP18_9ZZZZ</name>
<reference evidence="1" key="1">
    <citation type="submission" date="2020-05" db="EMBL/GenBank/DDBJ databases">
        <authorList>
            <person name="Chiriac C."/>
            <person name="Salcher M."/>
            <person name="Ghai R."/>
            <person name="Kavagutti S V."/>
        </authorList>
    </citation>
    <scope>NUCLEOTIDE SEQUENCE</scope>
</reference>
<gene>
    <name evidence="1" type="ORF">UFOPK3364_00211</name>
</gene>
<sequence>MIVDRHNAELGSSLHDDSSRGEFNARIVQFYLASVELALSTREFSVAVIRLSLAVINVGPGSVNFGLPIADALFAVGNRGETLVNEGKIRL</sequence>
<protein>
    <submittedName>
        <fullName evidence="1">Unannotated protein</fullName>
    </submittedName>
</protein>
<dbReference type="EMBL" id="CAFBLO010000010">
    <property type="protein sequence ID" value="CAB4860312.1"/>
    <property type="molecule type" value="Genomic_DNA"/>
</dbReference>
<accession>A0A6J7CP18</accession>
<dbReference type="AlphaFoldDB" id="A0A6J7CP18"/>
<evidence type="ECO:0000313" key="1">
    <source>
        <dbReference type="EMBL" id="CAB4860312.1"/>
    </source>
</evidence>